<feature type="transmembrane region" description="Helical" evidence="6">
    <location>
        <begin position="175"/>
        <end position="204"/>
    </location>
</feature>
<evidence type="ECO:0000313" key="8">
    <source>
        <dbReference type="Proteomes" id="UP000769528"/>
    </source>
</evidence>
<feature type="region of interest" description="Disordered" evidence="5">
    <location>
        <begin position="324"/>
        <end position="391"/>
    </location>
</feature>
<evidence type="ECO:0000256" key="4">
    <source>
        <dbReference type="ARBA" id="ARBA00023136"/>
    </source>
</evidence>
<evidence type="ECO:0000256" key="6">
    <source>
        <dbReference type="SAM" id="Phobius"/>
    </source>
</evidence>
<reference evidence="7" key="2">
    <citation type="submission" date="2021-01" db="EMBL/GenBank/DDBJ databases">
        <authorList>
            <person name="Schikora-Tamarit M.A."/>
        </authorList>
    </citation>
    <scope>NUCLEOTIDE SEQUENCE</scope>
    <source>
        <strain evidence="7">CBS6341</strain>
    </source>
</reference>
<sequence length="410" mass="46535">MSTQNKITGDNTLHPDDAKPSQVQSNKTRKVLRKKVKTPLPIKKYAWLAGHGSTLCFGFIFTIFYFGKFLRFFKTWYWIPTISYILAFVGVISAYSITIITTFGNVIPGYQTLLATENFQNLILAFIWIISRQSIFKLIPYYVVSILQIANFYNVNAILKFDRELSGAIAFSEFYVIFALLFDTLLFRGASGFALAIYVSFYWVRINFSPYTQSYLLSVIRRIDEKAIKNQKPEIKAKWQKVKDFLEFRRSIIKETLDQKLDNEVQPKAKIDRSTIEGRPLGDKTESYQIQGQTDISAKELSKGIFIPDDYNIKGEQLRSNPIPAKKEAAVKANSTSTVDENSAGNEVVNPTSGKISSPSEPITTEKTVIQKQSNNTSTIPTKSDESSADEKVIKRLAEIQRRAEADIQN</sequence>
<dbReference type="GO" id="GO:0061024">
    <property type="term" value="P:membrane organization"/>
    <property type="evidence" value="ECO:0007669"/>
    <property type="project" value="TreeGrafter"/>
</dbReference>
<dbReference type="GO" id="GO:0071786">
    <property type="term" value="P:endoplasmic reticulum tubular network organization"/>
    <property type="evidence" value="ECO:0007669"/>
    <property type="project" value="TreeGrafter"/>
</dbReference>
<keyword evidence="8" id="KW-1185">Reference proteome</keyword>
<proteinExistence type="predicted"/>
<organism evidence="7 8">
    <name type="scientific">Wickerhamomyces mucosus</name>
    <dbReference type="NCBI Taxonomy" id="1378264"/>
    <lineage>
        <taxon>Eukaryota</taxon>
        <taxon>Fungi</taxon>
        <taxon>Dikarya</taxon>
        <taxon>Ascomycota</taxon>
        <taxon>Saccharomycotina</taxon>
        <taxon>Saccharomycetes</taxon>
        <taxon>Phaffomycetales</taxon>
        <taxon>Wickerhamomycetaceae</taxon>
        <taxon>Wickerhamomyces</taxon>
    </lineage>
</organism>
<reference evidence="7" key="1">
    <citation type="journal article" date="2021" name="Open Biol.">
        <title>Shared evolutionary footprints suggest mitochondrial oxidative damage underlies multiple complex I losses in fungi.</title>
        <authorList>
            <person name="Schikora-Tamarit M.A."/>
            <person name="Marcet-Houben M."/>
            <person name="Nosek J."/>
            <person name="Gabaldon T."/>
        </authorList>
    </citation>
    <scope>NUCLEOTIDE SEQUENCE</scope>
    <source>
        <strain evidence="7">CBS6341</strain>
    </source>
</reference>
<evidence type="ECO:0000313" key="7">
    <source>
        <dbReference type="EMBL" id="KAH3673572.1"/>
    </source>
</evidence>
<name>A0A9P8PLH0_9ASCO</name>
<dbReference type="InterPro" id="IPR051645">
    <property type="entry name" value="PER33/POM33_regulator"/>
</dbReference>
<feature type="compositionally biased region" description="Polar residues" evidence="5">
    <location>
        <begin position="333"/>
        <end position="382"/>
    </location>
</feature>
<evidence type="ECO:0000256" key="2">
    <source>
        <dbReference type="ARBA" id="ARBA00022692"/>
    </source>
</evidence>
<feature type="transmembrane region" description="Helical" evidence="6">
    <location>
        <begin position="45"/>
        <end position="66"/>
    </location>
</feature>
<evidence type="ECO:0008006" key="9">
    <source>
        <dbReference type="Google" id="ProtNLM"/>
    </source>
</evidence>
<keyword evidence="3 6" id="KW-1133">Transmembrane helix</keyword>
<gene>
    <name evidence="7" type="ORF">WICMUC_003679</name>
</gene>
<protein>
    <recommendedName>
        <fullName evidence="9">Transmembrane protein</fullName>
    </recommendedName>
</protein>
<comment type="caution">
    <text evidence="7">The sequence shown here is derived from an EMBL/GenBank/DDBJ whole genome shotgun (WGS) entry which is preliminary data.</text>
</comment>
<dbReference type="PANTHER" id="PTHR12703:SF3">
    <property type="entry name" value="ABR032WP"/>
    <property type="match status" value="1"/>
</dbReference>
<feature type="region of interest" description="Disordered" evidence="5">
    <location>
        <begin position="1"/>
        <end position="29"/>
    </location>
</feature>
<dbReference type="GO" id="GO:0005783">
    <property type="term" value="C:endoplasmic reticulum"/>
    <property type="evidence" value="ECO:0007669"/>
    <property type="project" value="TreeGrafter"/>
</dbReference>
<keyword evidence="4 6" id="KW-0472">Membrane</keyword>
<dbReference type="EMBL" id="JAEUBF010000974">
    <property type="protein sequence ID" value="KAH3673572.1"/>
    <property type="molecule type" value="Genomic_DNA"/>
</dbReference>
<feature type="compositionally biased region" description="Polar residues" evidence="5">
    <location>
        <begin position="1"/>
        <end position="11"/>
    </location>
</feature>
<evidence type="ECO:0000256" key="5">
    <source>
        <dbReference type="SAM" id="MobiDB-lite"/>
    </source>
</evidence>
<dbReference type="PANTHER" id="PTHR12703">
    <property type="entry name" value="TRANSMEMBRANE PROTEIN 33"/>
    <property type="match status" value="1"/>
</dbReference>
<dbReference type="Proteomes" id="UP000769528">
    <property type="component" value="Unassembled WGS sequence"/>
</dbReference>
<dbReference type="GO" id="GO:0016020">
    <property type="term" value="C:membrane"/>
    <property type="evidence" value="ECO:0007669"/>
    <property type="project" value="UniProtKB-SubCell"/>
</dbReference>
<dbReference type="AlphaFoldDB" id="A0A9P8PLH0"/>
<evidence type="ECO:0000256" key="1">
    <source>
        <dbReference type="ARBA" id="ARBA00004141"/>
    </source>
</evidence>
<evidence type="ECO:0000256" key="3">
    <source>
        <dbReference type="ARBA" id="ARBA00022989"/>
    </source>
</evidence>
<keyword evidence="2 6" id="KW-0812">Transmembrane</keyword>
<comment type="subcellular location">
    <subcellularLocation>
        <location evidence="1">Membrane</location>
        <topology evidence="1">Multi-pass membrane protein</topology>
    </subcellularLocation>
</comment>
<feature type="transmembrane region" description="Helical" evidence="6">
    <location>
        <begin position="78"/>
        <end position="103"/>
    </location>
</feature>
<dbReference type="OrthoDB" id="5581259at2759"/>
<accession>A0A9P8PLH0</accession>